<dbReference type="Proteomes" id="UP000507470">
    <property type="component" value="Unassembled WGS sequence"/>
</dbReference>
<protein>
    <submittedName>
        <fullName evidence="2">CIAPIN1</fullName>
    </submittedName>
</protein>
<reference evidence="2 3" key="1">
    <citation type="submission" date="2020-06" db="EMBL/GenBank/DDBJ databases">
        <authorList>
            <person name="Li R."/>
            <person name="Bekaert M."/>
        </authorList>
    </citation>
    <scope>NUCLEOTIDE SEQUENCE [LARGE SCALE GENOMIC DNA]</scope>
    <source>
        <strain evidence="3">wild</strain>
    </source>
</reference>
<dbReference type="EMBL" id="CACVKT020000253">
    <property type="protein sequence ID" value="CAC5357815.1"/>
    <property type="molecule type" value="Genomic_DNA"/>
</dbReference>
<organism evidence="2 3">
    <name type="scientific">Mytilus coruscus</name>
    <name type="common">Sea mussel</name>
    <dbReference type="NCBI Taxonomy" id="42192"/>
    <lineage>
        <taxon>Eukaryota</taxon>
        <taxon>Metazoa</taxon>
        <taxon>Spiralia</taxon>
        <taxon>Lophotrochozoa</taxon>
        <taxon>Mollusca</taxon>
        <taxon>Bivalvia</taxon>
        <taxon>Autobranchia</taxon>
        <taxon>Pteriomorphia</taxon>
        <taxon>Mytilida</taxon>
        <taxon>Mytiloidea</taxon>
        <taxon>Mytilidae</taxon>
        <taxon>Mytilinae</taxon>
        <taxon>Mytilus</taxon>
    </lineage>
</organism>
<evidence type="ECO:0000313" key="3">
    <source>
        <dbReference type="Proteomes" id="UP000507470"/>
    </source>
</evidence>
<proteinExistence type="predicted"/>
<dbReference type="AlphaFoldDB" id="A0A6J7ZYC5"/>
<keyword evidence="3" id="KW-1185">Reference proteome</keyword>
<evidence type="ECO:0000259" key="1">
    <source>
        <dbReference type="Pfam" id="PF20922"/>
    </source>
</evidence>
<sequence length="159" mass="17733">MALDCISQKNDVLLLWSGNLEAELLQETVKTLSDKVTDAGSVKVENLDRLQITFDVIVSGIVPPQNQNTLTDQLGEACFYLGPGFTLVIHSRLWIMDPMPTKSDDSNRTVLQCKCKKPDYEVGASTQLKLSFAKKTEPKKVDDNAAKVWEVIKPIYIYG</sequence>
<dbReference type="Pfam" id="PF20922">
    <property type="entry name" value="Anamorsin_N"/>
    <property type="match status" value="1"/>
</dbReference>
<gene>
    <name evidence="2" type="ORF">MCOR_1317</name>
</gene>
<dbReference type="Gene3D" id="3.40.50.150">
    <property type="entry name" value="Vaccinia Virus protein VP39"/>
    <property type="match status" value="1"/>
</dbReference>
<accession>A0A6J7ZYC5</accession>
<dbReference type="InterPro" id="IPR029063">
    <property type="entry name" value="SAM-dependent_MTases_sf"/>
</dbReference>
<feature type="domain" description="Anamorsin N-terminal" evidence="1">
    <location>
        <begin position="10"/>
        <end position="92"/>
    </location>
</feature>
<dbReference type="InterPro" id="IPR049011">
    <property type="entry name" value="Anamorsin_N_metazoan"/>
</dbReference>
<dbReference type="OrthoDB" id="311633at2759"/>
<evidence type="ECO:0000313" key="2">
    <source>
        <dbReference type="EMBL" id="CAC5357815.1"/>
    </source>
</evidence>
<name>A0A6J7ZYC5_MYTCO</name>